<sequence length="228" mass="25981">MGQSRVDNKGSEANVRALFSIFNGVCPYEFRRIANCKRAKEAWKILQVTHEVRKILRSLPKRFRPKVTTIEESKNIDSIGVDELVGSIETYEMTLPSSQKPKDSTFKAFKNEFYKKEESGKEKRPSEQTFEKSSNDKGKGSSKGKKIECFNCRGLGYYANDCLSPKDVKKSTKATWSDIDSEESASIAFEDAKFDPNDFLTFIASMEFVNDSDYDSDSDDEFTNEQRV</sequence>
<reference evidence="2 3" key="1">
    <citation type="journal article" date="2018" name="PLoS Genet.">
        <title>Population sequencing reveals clonal diversity and ancestral inbreeding in the grapevine cultivar Chardonnay.</title>
        <authorList>
            <person name="Roach M.J."/>
            <person name="Johnson D.L."/>
            <person name="Bohlmann J."/>
            <person name="van Vuuren H.J."/>
            <person name="Jones S.J."/>
            <person name="Pretorius I.S."/>
            <person name="Schmidt S.A."/>
            <person name="Borneman A.R."/>
        </authorList>
    </citation>
    <scope>NUCLEOTIDE SEQUENCE [LARGE SCALE GENOMIC DNA]</scope>
    <source>
        <strain evidence="3">cv. Chardonnay</strain>
        <tissue evidence="2">Leaf</tissue>
    </source>
</reference>
<name>A0A438G6R0_VITVI</name>
<dbReference type="InterPro" id="IPR036875">
    <property type="entry name" value="Znf_CCHC_sf"/>
</dbReference>
<dbReference type="PANTHER" id="PTHR34676:SF8">
    <property type="entry name" value="TRANSMEMBRANE PROTEIN"/>
    <property type="match status" value="1"/>
</dbReference>
<dbReference type="Proteomes" id="UP000288805">
    <property type="component" value="Unassembled WGS sequence"/>
</dbReference>
<dbReference type="SUPFAM" id="SSF57756">
    <property type="entry name" value="Retrovirus zinc finger-like domains"/>
    <property type="match status" value="1"/>
</dbReference>
<evidence type="ECO:0000256" key="1">
    <source>
        <dbReference type="SAM" id="MobiDB-lite"/>
    </source>
</evidence>
<feature type="region of interest" description="Disordered" evidence="1">
    <location>
        <begin position="117"/>
        <end position="143"/>
    </location>
</feature>
<protein>
    <recommendedName>
        <fullName evidence="4">CCHC-type domain-containing protein</fullName>
    </recommendedName>
</protein>
<comment type="caution">
    <text evidence="2">The sequence shown here is derived from an EMBL/GenBank/DDBJ whole genome shotgun (WGS) entry which is preliminary data.</text>
</comment>
<evidence type="ECO:0008006" key="4">
    <source>
        <dbReference type="Google" id="ProtNLM"/>
    </source>
</evidence>
<feature type="compositionally biased region" description="Basic and acidic residues" evidence="1">
    <location>
        <begin position="117"/>
        <end position="139"/>
    </location>
</feature>
<gene>
    <name evidence="2" type="ORF">CK203_065255</name>
</gene>
<proteinExistence type="predicted"/>
<dbReference type="GO" id="GO:0008270">
    <property type="term" value="F:zinc ion binding"/>
    <property type="evidence" value="ECO:0007669"/>
    <property type="project" value="InterPro"/>
</dbReference>
<dbReference type="PANTHER" id="PTHR34676">
    <property type="entry name" value="DUF4219 DOMAIN-CONTAINING PROTEIN-RELATED"/>
    <property type="match status" value="1"/>
</dbReference>
<evidence type="ECO:0000313" key="2">
    <source>
        <dbReference type="EMBL" id="RVW67905.1"/>
    </source>
</evidence>
<dbReference type="GO" id="GO:0003676">
    <property type="term" value="F:nucleic acid binding"/>
    <property type="evidence" value="ECO:0007669"/>
    <property type="project" value="InterPro"/>
</dbReference>
<dbReference type="AlphaFoldDB" id="A0A438G6R0"/>
<dbReference type="EMBL" id="QGNW01000560">
    <property type="protein sequence ID" value="RVW67905.1"/>
    <property type="molecule type" value="Genomic_DNA"/>
</dbReference>
<accession>A0A438G6R0</accession>
<organism evidence="2 3">
    <name type="scientific">Vitis vinifera</name>
    <name type="common">Grape</name>
    <dbReference type="NCBI Taxonomy" id="29760"/>
    <lineage>
        <taxon>Eukaryota</taxon>
        <taxon>Viridiplantae</taxon>
        <taxon>Streptophyta</taxon>
        <taxon>Embryophyta</taxon>
        <taxon>Tracheophyta</taxon>
        <taxon>Spermatophyta</taxon>
        <taxon>Magnoliopsida</taxon>
        <taxon>eudicotyledons</taxon>
        <taxon>Gunneridae</taxon>
        <taxon>Pentapetalae</taxon>
        <taxon>rosids</taxon>
        <taxon>Vitales</taxon>
        <taxon>Vitaceae</taxon>
        <taxon>Viteae</taxon>
        <taxon>Vitis</taxon>
    </lineage>
</organism>
<evidence type="ECO:0000313" key="3">
    <source>
        <dbReference type="Proteomes" id="UP000288805"/>
    </source>
</evidence>